<dbReference type="EMBL" id="JACJVR010000038">
    <property type="protein sequence ID" value="MBB6691793.1"/>
    <property type="molecule type" value="Genomic_DNA"/>
</dbReference>
<dbReference type="GO" id="GO:0097351">
    <property type="term" value="F:toxin sequestering activity"/>
    <property type="evidence" value="ECO:0007669"/>
    <property type="project" value="InterPro"/>
</dbReference>
<dbReference type="PANTHER" id="PTHR40516:SF1">
    <property type="entry name" value="ANTITOXIN CHPS-RELATED"/>
    <property type="match status" value="1"/>
</dbReference>
<reference evidence="2 3" key="1">
    <citation type="submission" date="2020-08" db="EMBL/GenBank/DDBJ databases">
        <title>Cohnella phylogeny.</title>
        <authorList>
            <person name="Dunlap C."/>
        </authorList>
    </citation>
    <scope>NUCLEOTIDE SEQUENCE [LARGE SCALE GENOMIC DNA]</scope>
    <source>
        <strain evidence="2 3">DSM 25239</strain>
    </source>
</reference>
<dbReference type="RefSeq" id="WP_185135786.1">
    <property type="nucleotide sequence ID" value="NZ_BORM01000083.1"/>
</dbReference>
<keyword evidence="3" id="KW-1185">Reference proteome</keyword>
<dbReference type="InterPro" id="IPR007159">
    <property type="entry name" value="SpoVT-AbrB_dom"/>
</dbReference>
<dbReference type="Proteomes" id="UP000553776">
    <property type="component" value="Unassembled WGS sequence"/>
</dbReference>
<proteinExistence type="predicted"/>
<dbReference type="SUPFAM" id="SSF89447">
    <property type="entry name" value="AbrB/MazE/MraZ-like"/>
    <property type="match status" value="1"/>
</dbReference>
<dbReference type="GO" id="GO:0003677">
    <property type="term" value="F:DNA binding"/>
    <property type="evidence" value="ECO:0007669"/>
    <property type="project" value="UniProtKB-KW"/>
</dbReference>
<feature type="domain" description="SpoVT-AbrB" evidence="1">
    <location>
        <begin position="5"/>
        <end position="50"/>
    </location>
</feature>
<dbReference type="Gene3D" id="2.10.260.10">
    <property type="match status" value="1"/>
</dbReference>
<dbReference type="NCBIfam" id="TIGR01439">
    <property type="entry name" value="lp_hng_hel_AbrB"/>
    <property type="match status" value="1"/>
</dbReference>
<dbReference type="AlphaFoldDB" id="A0A841U0B2"/>
<dbReference type="SMART" id="SM00966">
    <property type="entry name" value="SpoVT_AbrB"/>
    <property type="match status" value="1"/>
</dbReference>
<dbReference type="PANTHER" id="PTHR40516">
    <property type="entry name" value="ANTITOXIN CHPS-RELATED"/>
    <property type="match status" value="1"/>
</dbReference>
<dbReference type="Pfam" id="PF04014">
    <property type="entry name" value="MazE_antitoxin"/>
    <property type="match status" value="1"/>
</dbReference>
<dbReference type="InterPro" id="IPR039052">
    <property type="entry name" value="Antitox_PemI-like"/>
</dbReference>
<name>A0A841U0B2_9BACL</name>
<dbReference type="InterPro" id="IPR037914">
    <property type="entry name" value="SpoVT-AbrB_sf"/>
</dbReference>
<comment type="caution">
    <text evidence="2">The sequence shown here is derived from an EMBL/GenBank/DDBJ whole genome shotgun (WGS) entry which is preliminary data.</text>
</comment>
<organism evidence="2 3">
    <name type="scientific">Cohnella xylanilytica</name>
    <dbReference type="NCBI Taxonomy" id="557555"/>
    <lineage>
        <taxon>Bacteria</taxon>
        <taxon>Bacillati</taxon>
        <taxon>Bacillota</taxon>
        <taxon>Bacilli</taxon>
        <taxon>Bacillales</taxon>
        <taxon>Paenibacillaceae</taxon>
        <taxon>Cohnella</taxon>
    </lineage>
</organism>
<sequence length="76" mass="8412">MLHIQKWGNSLGIRIPKAMAVKVGLKEGSEVDLDIEDGHIVIKPKSNTLDAMLEQITPENLHAEIPTGKPEGRESW</sequence>
<evidence type="ECO:0000313" key="2">
    <source>
        <dbReference type="EMBL" id="MBB6691793.1"/>
    </source>
</evidence>
<keyword evidence="2" id="KW-0238">DNA-binding</keyword>
<evidence type="ECO:0000313" key="3">
    <source>
        <dbReference type="Proteomes" id="UP000553776"/>
    </source>
</evidence>
<gene>
    <name evidence="2" type="ORF">H7B90_10330</name>
</gene>
<accession>A0A841U0B2</accession>
<evidence type="ECO:0000259" key="1">
    <source>
        <dbReference type="SMART" id="SM00966"/>
    </source>
</evidence>
<protein>
    <submittedName>
        <fullName evidence="2">AbrB/MazE/SpoVT family DNA-binding domain-containing protein</fullName>
    </submittedName>
</protein>